<name>A0ACB8QSP3_9AGAM</name>
<sequence>MPSAGAASAASRAAIPLANIEAQWERMGKEDQAAVFEQLEELQKKNWKELSLAEKKAAYYVNFGPHGPRKPVNPPGTTMQVTAGVVGLLAVTGALWAVIRSFADPAPKTMTKEWQEASNERAKEMNLNPISGISSEDYKGKGFVQSK</sequence>
<proteinExistence type="predicted"/>
<dbReference type="Proteomes" id="UP000814128">
    <property type="component" value="Unassembled WGS sequence"/>
</dbReference>
<gene>
    <name evidence="1" type="ORF">K488DRAFT_45291</name>
</gene>
<dbReference type="EMBL" id="MU273499">
    <property type="protein sequence ID" value="KAI0034523.1"/>
    <property type="molecule type" value="Genomic_DNA"/>
</dbReference>
<comment type="caution">
    <text evidence="1">The sequence shown here is derived from an EMBL/GenBank/DDBJ whole genome shotgun (WGS) entry which is preliminary data.</text>
</comment>
<evidence type="ECO:0000313" key="2">
    <source>
        <dbReference type="Proteomes" id="UP000814128"/>
    </source>
</evidence>
<accession>A0ACB8QSP3</accession>
<protein>
    <submittedName>
        <fullName evidence="1">Cytochrome c oxidase subunit IV family</fullName>
    </submittedName>
</protein>
<keyword evidence="2" id="KW-1185">Reference proteome</keyword>
<evidence type="ECO:0000313" key="1">
    <source>
        <dbReference type="EMBL" id="KAI0034523.1"/>
    </source>
</evidence>
<organism evidence="1 2">
    <name type="scientific">Vararia minispora EC-137</name>
    <dbReference type="NCBI Taxonomy" id="1314806"/>
    <lineage>
        <taxon>Eukaryota</taxon>
        <taxon>Fungi</taxon>
        <taxon>Dikarya</taxon>
        <taxon>Basidiomycota</taxon>
        <taxon>Agaricomycotina</taxon>
        <taxon>Agaricomycetes</taxon>
        <taxon>Russulales</taxon>
        <taxon>Lachnocladiaceae</taxon>
        <taxon>Vararia</taxon>
    </lineage>
</organism>
<reference evidence="1" key="2">
    <citation type="journal article" date="2022" name="New Phytol.">
        <title>Evolutionary transition to the ectomycorrhizal habit in the genomes of a hyperdiverse lineage of mushroom-forming fungi.</title>
        <authorList>
            <person name="Looney B."/>
            <person name="Miyauchi S."/>
            <person name="Morin E."/>
            <person name="Drula E."/>
            <person name="Courty P.E."/>
            <person name="Kohler A."/>
            <person name="Kuo A."/>
            <person name="LaButti K."/>
            <person name="Pangilinan J."/>
            <person name="Lipzen A."/>
            <person name="Riley R."/>
            <person name="Andreopoulos W."/>
            <person name="He G."/>
            <person name="Johnson J."/>
            <person name="Nolan M."/>
            <person name="Tritt A."/>
            <person name="Barry K.W."/>
            <person name="Grigoriev I.V."/>
            <person name="Nagy L.G."/>
            <person name="Hibbett D."/>
            <person name="Henrissat B."/>
            <person name="Matheny P.B."/>
            <person name="Labbe J."/>
            <person name="Martin F.M."/>
        </authorList>
    </citation>
    <scope>NUCLEOTIDE SEQUENCE</scope>
    <source>
        <strain evidence="1">EC-137</strain>
    </source>
</reference>
<reference evidence="1" key="1">
    <citation type="submission" date="2021-02" db="EMBL/GenBank/DDBJ databases">
        <authorList>
            <consortium name="DOE Joint Genome Institute"/>
            <person name="Ahrendt S."/>
            <person name="Looney B.P."/>
            <person name="Miyauchi S."/>
            <person name="Morin E."/>
            <person name="Drula E."/>
            <person name="Courty P.E."/>
            <person name="Chicoki N."/>
            <person name="Fauchery L."/>
            <person name="Kohler A."/>
            <person name="Kuo A."/>
            <person name="Labutti K."/>
            <person name="Pangilinan J."/>
            <person name="Lipzen A."/>
            <person name="Riley R."/>
            <person name="Andreopoulos W."/>
            <person name="He G."/>
            <person name="Johnson J."/>
            <person name="Barry K.W."/>
            <person name="Grigoriev I.V."/>
            <person name="Nagy L."/>
            <person name="Hibbett D."/>
            <person name="Henrissat B."/>
            <person name="Matheny P.B."/>
            <person name="Labbe J."/>
            <person name="Martin F."/>
        </authorList>
    </citation>
    <scope>NUCLEOTIDE SEQUENCE</scope>
    <source>
        <strain evidence="1">EC-137</strain>
    </source>
</reference>